<feature type="region of interest" description="Disordered" evidence="1">
    <location>
        <begin position="146"/>
        <end position="179"/>
    </location>
</feature>
<sequence length="179" mass="21169">KFFLSFNQEQPEETLVSQLSNHFQRDEVYYCSEIKHRFRLVVMPCPKVVQKKEDIGRWLRWWIGFLERWGPGKLISLYSPSEKYDPIVKMVANDTGLNGYLTNPTARATARLRDYEQEIRKMTQFKEKMQAFQDDDKDSLLEECSEYSRPEQRINHRADSEVPTYDLTAGTESEEEGNE</sequence>
<gene>
    <name evidence="2" type="ORF">XENORESO_016340</name>
</gene>
<organism evidence="2 3">
    <name type="scientific">Xenotaenia resolanae</name>
    <dbReference type="NCBI Taxonomy" id="208358"/>
    <lineage>
        <taxon>Eukaryota</taxon>
        <taxon>Metazoa</taxon>
        <taxon>Chordata</taxon>
        <taxon>Craniata</taxon>
        <taxon>Vertebrata</taxon>
        <taxon>Euteleostomi</taxon>
        <taxon>Actinopterygii</taxon>
        <taxon>Neopterygii</taxon>
        <taxon>Teleostei</taxon>
        <taxon>Neoteleostei</taxon>
        <taxon>Acanthomorphata</taxon>
        <taxon>Ovalentaria</taxon>
        <taxon>Atherinomorphae</taxon>
        <taxon>Cyprinodontiformes</taxon>
        <taxon>Goodeidae</taxon>
        <taxon>Xenotaenia</taxon>
    </lineage>
</organism>
<dbReference type="Proteomes" id="UP001444071">
    <property type="component" value="Unassembled WGS sequence"/>
</dbReference>
<evidence type="ECO:0000313" key="2">
    <source>
        <dbReference type="EMBL" id="MEQ2276243.1"/>
    </source>
</evidence>
<reference evidence="2 3" key="1">
    <citation type="submission" date="2021-06" db="EMBL/GenBank/DDBJ databases">
        <authorList>
            <person name="Palmer J.M."/>
        </authorList>
    </citation>
    <scope>NUCLEOTIDE SEQUENCE [LARGE SCALE GENOMIC DNA]</scope>
    <source>
        <strain evidence="2 3">XR_2019</strain>
        <tissue evidence="2">Muscle</tissue>
    </source>
</reference>
<protein>
    <submittedName>
        <fullName evidence="2">Uncharacterized protein</fullName>
    </submittedName>
</protein>
<feature type="compositionally biased region" description="Basic and acidic residues" evidence="1">
    <location>
        <begin position="146"/>
        <end position="160"/>
    </location>
</feature>
<comment type="caution">
    <text evidence="2">The sequence shown here is derived from an EMBL/GenBank/DDBJ whole genome shotgun (WGS) entry which is preliminary data.</text>
</comment>
<dbReference type="EMBL" id="JAHRIM010085451">
    <property type="protein sequence ID" value="MEQ2276243.1"/>
    <property type="molecule type" value="Genomic_DNA"/>
</dbReference>
<evidence type="ECO:0000313" key="3">
    <source>
        <dbReference type="Proteomes" id="UP001444071"/>
    </source>
</evidence>
<name>A0ABV0X2V3_9TELE</name>
<proteinExistence type="predicted"/>
<keyword evidence="3" id="KW-1185">Reference proteome</keyword>
<feature type="non-terminal residue" evidence="2">
    <location>
        <position position="1"/>
    </location>
</feature>
<evidence type="ECO:0000256" key="1">
    <source>
        <dbReference type="SAM" id="MobiDB-lite"/>
    </source>
</evidence>
<accession>A0ABV0X2V3</accession>